<organism evidence="1 2">
    <name type="scientific">Plasmodium falciparum (isolate Dd2)</name>
    <dbReference type="NCBI Taxonomy" id="57267"/>
    <lineage>
        <taxon>Eukaryota</taxon>
        <taxon>Sar</taxon>
        <taxon>Alveolata</taxon>
        <taxon>Apicomplexa</taxon>
        <taxon>Aconoidasida</taxon>
        <taxon>Haemosporida</taxon>
        <taxon>Plasmodiidae</taxon>
        <taxon>Plasmodium</taxon>
        <taxon>Plasmodium (Laverania)</taxon>
    </lineage>
</organism>
<accession>A0A0L7M8Z9</accession>
<feature type="non-terminal residue" evidence="1">
    <location>
        <position position="78"/>
    </location>
</feature>
<proteinExistence type="predicted"/>
<dbReference type="AlphaFoldDB" id="A0A0L7M8Z9"/>
<protein>
    <submittedName>
        <fullName evidence="1">Uncharacterized protein</fullName>
    </submittedName>
</protein>
<reference evidence="2" key="1">
    <citation type="submission" date="2006-09" db="EMBL/GenBank/DDBJ databases">
        <title>Annotation of Plasmodium falciparum Dd2.</title>
        <authorList>
            <consortium name="The Broad Institute Genome Sequencing Platform"/>
            <person name="Volkman S.K."/>
            <person name="Neafsey D.E."/>
            <person name="Dash A.P."/>
            <person name="Chitnis C.E."/>
            <person name="Hartl D.L."/>
            <person name="Young S.K."/>
            <person name="Zeng Q."/>
            <person name="Koehrsen M."/>
            <person name="Alvarado L."/>
            <person name="Berlin A."/>
            <person name="Borenstein D."/>
            <person name="Chapman S.B."/>
            <person name="Chen Z."/>
            <person name="Engels R."/>
            <person name="Freedman E."/>
            <person name="Gellesch M."/>
            <person name="Goldberg J."/>
            <person name="Griggs A."/>
            <person name="Gujja S."/>
            <person name="Heilman E.R."/>
            <person name="Heiman D.I."/>
            <person name="Howarth C."/>
            <person name="Jen D."/>
            <person name="Larson L."/>
            <person name="Mehta T."/>
            <person name="Neiman D."/>
            <person name="Park D."/>
            <person name="Pearson M."/>
            <person name="Roberts A."/>
            <person name="Saif S."/>
            <person name="Shea T."/>
            <person name="Shenoy N."/>
            <person name="Sisk P."/>
            <person name="Stolte C."/>
            <person name="Sykes S."/>
            <person name="Walk T."/>
            <person name="White J."/>
            <person name="Yandava C."/>
            <person name="Haas B."/>
            <person name="Henn M.R."/>
            <person name="Nusbaum C."/>
            <person name="Birren B."/>
        </authorList>
    </citation>
    <scope>NUCLEOTIDE SEQUENCE [LARGE SCALE GENOMIC DNA]</scope>
</reference>
<dbReference type="Proteomes" id="UP000054282">
    <property type="component" value="Unassembled WGS sequence"/>
</dbReference>
<gene>
    <name evidence="1" type="ORF">PFDG_04889</name>
</gene>
<feature type="non-terminal residue" evidence="1">
    <location>
        <position position="1"/>
    </location>
</feature>
<evidence type="ECO:0000313" key="2">
    <source>
        <dbReference type="Proteomes" id="UP000054282"/>
    </source>
</evidence>
<sequence>LEEHITSDLYRAPPPLHVLRTDKEDHKYLPPLCSIKEHTKEDFITSPSSSSLVLQLKRDIYKAPPPLHVLRTDKEVSQ</sequence>
<dbReference type="EMBL" id="GG702239">
    <property type="protein sequence ID" value="KOB89339.1"/>
    <property type="molecule type" value="Genomic_DNA"/>
</dbReference>
<reference evidence="2" key="2">
    <citation type="submission" date="2006-09" db="EMBL/GenBank/DDBJ databases">
        <title>The genome sequence of Plasmodium falciparum Dd2.</title>
        <authorList>
            <consortium name="The Broad Institute Genome Sequencing Platform"/>
            <person name="Birren B."/>
            <person name="Lander E."/>
            <person name="Galagan J."/>
            <person name="Nusbaum C."/>
            <person name="Devon K."/>
            <person name="Henn M."/>
            <person name="Jaffe D."/>
            <person name="Butler J."/>
            <person name="Alvarez P."/>
            <person name="Gnerre S."/>
            <person name="Grabherr M."/>
            <person name="Kleber M."/>
            <person name="Mauceli E."/>
            <person name="Brockman W."/>
            <person name="MacCallum I.A."/>
            <person name="Rounsley S."/>
            <person name="Young S."/>
            <person name="LaButti K."/>
            <person name="Pushparaj V."/>
            <person name="DeCaprio D."/>
            <person name="Crawford M."/>
            <person name="Koehrsen M."/>
            <person name="Engels R."/>
            <person name="Montgomery P."/>
            <person name="Pearson M."/>
            <person name="Howarth C."/>
            <person name="Larson L."/>
            <person name="Luoma S."/>
            <person name="White J."/>
            <person name="Kodira C."/>
            <person name="Zeng Q."/>
            <person name="O'Leary S."/>
            <person name="Yandava C."/>
            <person name="Alvarado L."/>
            <person name="Wirth D."/>
            <person name="Volkman S."/>
            <person name="Hartl D."/>
        </authorList>
    </citation>
    <scope>NUCLEOTIDE SEQUENCE [LARGE SCALE GENOMIC DNA]</scope>
</reference>
<name>A0A0L7M8Z9_PLAF4</name>
<dbReference type="KEGG" id="pfd:PFDG_04889"/>
<evidence type="ECO:0000313" key="1">
    <source>
        <dbReference type="EMBL" id="KOB89339.1"/>
    </source>
</evidence>